<dbReference type="AlphaFoldDB" id="A0A944D684"/>
<evidence type="ECO:0000256" key="3">
    <source>
        <dbReference type="ARBA" id="ARBA00022676"/>
    </source>
</evidence>
<evidence type="ECO:0000256" key="2">
    <source>
        <dbReference type="ARBA" id="ARBA00006962"/>
    </source>
</evidence>
<evidence type="ECO:0000313" key="8">
    <source>
        <dbReference type="Proteomes" id="UP000694660"/>
    </source>
</evidence>
<evidence type="ECO:0000256" key="1">
    <source>
        <dbReference type="ARBA" id="ARBA00004240"/>
    </source>
</evidence>
<dbReference type="Pfam" id="PF04101">
    <property type="entry name" value="Glyco_tran_28_C"/>
    <property type="match status" value="1"/>
</dbReference>
<evidence type="ECO:0000313" key="7">
    <source>
        <dbReference type="EMBL" id="MBT0960605.1"/>
    </source>
</evidence>
<reference evidence="8" key="1">
    <citation type="journal article" date="2022" name="ISME J.">
        <title>Genetic and phylogenetic analysis of dissimilatory iodate-reducing bacteria identifies potential niches across the world's oceans.</title>
        <authorList>
            <person name="Reyes-Umana V."/>
            <person name="Henning Z."/>
            <person name="Lee K."/>
            <person name="Barnum T.P."/>
            <person name="Coates J.D."/>
        </authorList>
    </citation>
    <scope>NUCLEOTIDE SEQUENCE [LARGE SCALE GENOMIC DNA]</scope>
    <source>
        <strain evidence="8">IR12</strain>
    </source>
</reference>
<comment type="subcellular location">
    <subcellularLocation>
        <location evidence="1">Endoplasmic reticulum</location>
    </subcellularLocation>
</comment>
<dbReference type="PANTHER" id="PTHR12867:SF6">
    <property type="entry name" value="N-ACETYLGLUCOSAMINYLDIPHOSPHODOLICHOL N-ACETYLGLUCOSAMINYLTRANSFERASE"/>
    <property type="match status" value="1"/>
</dbReference>
<dbReference type="PANTHER" id="PTHR12867">
    <property type="entry name" value="GLYCOSYL TRANSFERASE-RELATED"/>
    <property type="match status" value="1"/>
</dbReference>
<evidence type="ECO:0000259" key="6">
    <source>
        <dbReference type="Pfam" id="PF04101"/>
    </source>
</evidence>
<keyword evidence="8" id="KW-1185">Reference proteome</keyword>
<dbReference type="GO" id="GO:0006488">
    <property type="term" value="P:dolichol-linked oligosaccharide biosynthetic process"/>
    <property type="evidence" value="ECO:0007669"/>
    <property type="project" value="InterPro"/>
</dbReference>
<dbReference type="GO" id="GO:0016758">
    <property type="term" value="F:hexosyltransferase activity"/>
    <property type="evidence" value="ECO:0007669"/>
    <property type="project" value="InterPro"/>
</dbReference>
<gene>
    <name evidence="7" type="ORF">I8J34_05385</name>
</gene>
<name>A0A944D684_DENI1</name>
<comment type="caution">
    <text evidence="7">The sequence shown here is derived from an EMBL/GenBank/DDBJ whole genome shotgun (WGS) entry which is preliminary data.</text>
</comment>
<dbReference type="EMBL" id="JAEKFT010000004">
    <property type="protein sequence ID" value="MBT0960605.1"/>
    <property type="molecule type" value="Genomic_DNA"/>
</dbReference>
<feature type="domain" description="Glycosyl transferase family 28 C-terminal" evidence="6">
    <location>
        <begin position="3"/>
        <end position="131"/>
    </location>
</feature>
<dbReference type="Proteomes" id="UP000694660">
    <property type="component" value="Unassembled WGS sequence"/>
</dbReference>
<dbReference type="Gene3D" id="3.40.50.2000">
    <property type="entry name" value="Glycogen Phosphorylase B"/>
    <property type="match status" value="1"/>
</dbReference>
<keyword evidence="3" id="KW-0328">Glycosyltransferase</keyword>
<dbReference type="InterPro" id="IPR007235">
    <property type="entry name" value="Glyco_trans_28_C"/>
</dbReference>
<accession>A0A944D684</accession>
<evidence type="ECO:0000256" key="5">
    <source>
        <dbReference type="ARBA" id="ARBA00022824"/>
    </source>
</evidence>
<comment type="similarity">
    <text evidence="2">Belongs to the glycosyltransferase 28 family.</text>
</comment>
<keyword evidence="4" id="KW-0808">Transferase</keyword>
<keyword evidence="5" id="KW-0256">Endoplasmic reticulum</keyword>
<evidence type="ECO:0000256" key="4">
    <source>
        <dbReference type="ARBA" id="ARBA00022679"/>
    </source>
</evidence>
<organism evidence="7 8">
    <name type="scientific">Denitromonas iodatirespirans</name>
    <dbReference type="NCBI Taxonomy" id="2795389"/>
    <lineage>
        <taxon>Bacteria</taxon>
        <taxon>Pseudomonadati</taxon>
        <taxon>Pseudomonadota</taxon>
        <taxon>Betaproteobacteria</taxon>
        <taxon>Rhodocyclales</taxon>
        <taxon>Zoogloeaceae</taxon>
        <taxon>Denitromonas</taxon>
    </lineage>
</organism>
<proteinExistence type="inferred from homology"/>
<protein>
    <recommendedName>
        <fullName evidence="6">Glycosyl transferase family 28 C-terminal domain-containing protein</fullName>
    </recommendedName>
</protein>
<sequence>MTTFVTVGTTHFDPLIRAADHMAGQRRLPGPVVFQIGAGRYEPVNGAFFRFKPSIDDELADADLVITHGGATVFALLALRKRFVAVANTSLDGNHQARFLSFLGERSSVIWADDPAMLEQAVTEAINHAPARLEAPSLAPDLLTYMGVCDTRAA</sequence>
<dbReference type="RefSeq" id="WP_214360358.1">
    <property type="nucleotide sequence ID" value="NZ_JAEKFT010000004.1"/>
</dbReference>
<dbReference type="InterPro" id="IPR039042">
    <property type="entry name" value="Alg13-like"/>
</dbReference>